<evidence type="ECO:0000256" key="2">
    <source>
        <dbReference type="ARBA" id="ARBA00005184"/>
    </source>
</evidence>
<keyword evidence="4" id="KW-0378">Hydrolase</keyword>
<comment type="pathway">
    <text evidence="2">Glycan metabolism; pectin degradation; 2-dehydro-3-deoxy-D-gluconate from pectin: step 1/5.</text>
</comment>
<dbReference type="UniPathway" id="UPA00545">
    <property type="reaction ID" value="UER00823"/>
</dbReference>
<comment type="caution">
    <text evidence="7">The sequence shown here is derived from an EMBL/GenBank/DDBJ whole genome shotgun (WGS) entry which is preliminary data.</text>
</comment>
<evidence type="ECO:0000256" key="3">
    <source>
        <dbReference type="ARBA" id="ARBA00022512"/>
    </source>
</evidence>
<dbReference type="GO" id="GO:0030599">
    <property type="term" value="F:pectinesterase activity"/>
    <property type="evidence" value="ECO:0007669"/>
    <property type="project" value="InterPro"/>
</dbReference>
<evidence type="ECO:0000259" key="6">
    <source>
        <dbReference type="Pfam" id="PF01095"/>
    </source>
</evidence>
<keyword evidence="5" id="KW-0063">Aspartyl esterase</keyword>
<dbReference type="GO" id="GO:0042545">
    <property type="term" value="P:cell wall modification"/>
    <property type="evidence" value="ECO:0007669"/>
    <property type="project" value="InterPro"/>
</dbReference>
<evidence type="ECO:0000313" key="7">
    <source>
        <dbReference type="EMBL" id="MCI36760.1"/>
    </source>
</evidence>
<evidence type="ECO:0000256" key="1">
    <source>
        <dbReference type="ARBA" id="ARBA00004191"/>
    </source>
</evidence>
<keyword evidence="3" id="KW-0964">Secreted</keyword>
<evidence type="ECO:0000313" key="8">
    <source>
        <dbReference type="Proteomes" id="UP000265520"/>
    </source>
</evidence>
<dbReference type="SUPFAM" id="SSF51126">
    <property type="entry name" value="Pectin lyase-like"/>
    <property type="match status" value="1"/>
</dbReference>
<dbReference type="InterPro" id="IPR012334">
    <property type="entry name" value="Pectin_lyas_fold"/>
</dbReference>
<dbReference type="AlphaFoldDB" id="A0A392RLT5"/>
<dbReference type="GO" id="GO:0045490">
    <property type="term" value="P:pectin catabolic process"/>
    <property type="evidence" value="ECO:0007669"/>
    <property type="project" value="UniProtKB-UniPathway"/>
</dbReference>
<feature type="domain" description="Pectinesterase catalytic" evidence="6">
    <location>
        <begin position="2"/>
        <end position="89"/>
    </location>
</feature>
<sequence length="114" mass="12922">VKDQLKSYLGRPWKEYAKTVVMESNIDDFLAPEGWTPWEGNLYLNTLYYAEYANTGPGANLNGRIKWKGYHPNINKNEAAQYTAEQFLKAGPTGRADDWLKATGIPYTIGFEKA</sequence>
<keyword evidence="3" id="KW-0134">Cell wall</keyword>
<comment type="subcellular location">
    <subcellularLocation>
        <location evidence="1">Secreted</location>
        <location evidence="1">Cell wall</location>
    </subcellularLocation>
</comment>
<dbReference type="Proteomes" id="UP000265520">
    <property type="component" value="Unassembled WGS sequence"/>
</dbReference>
<evidence type="ECO:0000256" key="5">
    <source>
        <dbReference type="ARBA" id="ARBA00023085"/>
    </source>
</evidence>
<dbReference type="Gene3D" id="2.160.20.10">
    <property type="entry name" value="Single-stranded right-handed beta-helix, Pectin lyase-like"/>
    <property type="match status" value="1"/>
</dbReference>
<reference evidence="7 8" key="1">
    <citation type="journal article" date="2018" name="Front. Plant Sci.">
        <title>Red Clover (Trifolium pratense) and Zigzag Clover (T. medium) - A Picture of Genomic Similarities and Differences.</title>
        <authorList>
            <person name="Dluhosova J."/>
            <person name="Istvanek J."/>
            <person name="Nedelnik J."/>
            <person name="Repkova J."/>
        </authorList>
    </citation>
    <scope>NUCLEOTIDE SEQUENCE [LARGE SCALE GENOMIC DNA]</scope>
    <source>
        <strain evidence="8">cv. 10/8</strain>
        <tissue evidence="7">Leaf</tissue>
    </source>
</reference>
<evidence type="ECO:0000256" key="4">
    <source>
        <dbReference type="ARBA" id="ARBA00022801"/>
    </source>
</evidence>
<feature type="non-terminal residue" evidence="7">
    <location>
        <position position="1"/>
    </location>
</feature>
<dbReference type="InterPro" id="IPR000070">
    <property type="entry name" value="Pectinesterase_cat"/>
</dbReference>
<proteinExistence type="predicted"/>
<organism evidence="7 8">
    <name type="scientific">Trifolium medium</name>
    <dbReference type="NCBI Taxonomy" id="97028"/>
    <lineage>
        <taxon>Eukaryota</taxon>
        <taxon>Viridiplantae</taxon>
        <taxon>Streptophyta</taxon>
        <taxon>Embryophyta</taxon>
        <taxon>Tracheophyta</taxon>
        <taxon>Spermatophyta</taxon>
        <taxon>Magnoliopsida</taxon>
        <taxon>eudicotyledons</taxon>
        <taxon>Gunneridae</taxon>
        <taxon>Pentapetalae</taxon>
        <taxon>rosids</taxon>
        <taxon>fabids</taxon>
        <taxon>Fabales</taxon>
        <taxon>Fabaceae</taxon>
        <taxon>Papilionoideae</taxon>
        <taxon>50 kb inversion clade</taxon>
        <taxon>NPAAA clade</taxon>
        <taxon>Hologalegina</taxon>
        <taxon>IRL clade</taxon>
        <taxon>Trifolieae</taxon>
        <taxon>Trifolium</taxon>
    </lineage>
</organism>
<dbReference type="PANTHER" id="PTHR31707">
    <property type="entry name" value="PECTINESTERASE"/>
    <property type="match status" value="1"/>
</dbReference>
<dbReference type="EMBL" id="LXQA010237161">
    <property type="protein sequence ID" value="MCI36760.1"/>
    <property type="molecule type" value="Genomic_DNA"/>
</dbReference>
<protein>
    <submittedName>
        <fullName evidence="7">Putative pectinesterase/pectinesterase inhibitor 21-like</fullName>
    </submittedName>
</protein>
<name>A0A392RLT5_9FABA</name>
<accession>A0A392RLT5</accession>
<keyword evidence="8" id="KW-1185">Reference proteome</keyword>
<dbReference type="InterPro" id="IPR011050">
    <property type="entry name" value="Pectin_lyase_fold/virulence"/>
</dbReference>
<dbReference type="Pfam" id="PF01095">
    <property type="entry name" value="Pectinesterase"/>
    <property type="match status" value="1"/>
</dbReference>